<protein>
    <recommendedName>
        <fullName evidence="3">FagA protein</fullName>
    </recommendedName>
</protein>
<name>A0ABU6K3Z9_9RHOO</name>
<evidence type="ECO:0000313" key="2">
    <source>
        <dbReference type="Proteomes" id="UP001331561"/>
    </source>
</evidence>
<accession>A0ABU6K3Z9</accession>
<keyword evidence="2" id="KW-1185">Reference proteome</keyword>
<gene>
    <name evidence="1" type="ORF">VVD49_10700</name>
</gene>
<dbReference type="RefSeq" id="WP_327599171.1">
    <property type="nucleotide sequence ID" value="NZ_JAYXHS010000002.1"/>
</dbReference>
<sequence>MRHYFCHLSPVEKWRWMGMRVRLSLFPCEPRLLDQYLTTGRWLHANTDYPLWQMAHTTANLLLTTAADPSLPLYWRSLCLDHIYQPLDQMVRIVKGESQQRQLAELRFKLVRLDITPADDTASGAAD</sequence>
<organism evidence="1 2">
    <name type="scientific">Uliginosibacterium silvisoli</name>
    <dbReference type="NCBI Taxonomy" id="3114758"/>
    <lineage>
        <taxon>Bacteria</taxon>
        <taxon>Pseudomonadati</taxon>
        <taxon>Pseudomonadota</taxon>
        <taxon>Betaproteobacteria</taxon>
        <taxon>Rhodocyclales</taxon>
        <taxon>Zoogloeaceae</taxon>
        <taxon>Uliginosibacterium</taxon>
    </lineage>
</organism>
<reference evidence="1 2" key="1">
    <citation type="submission" date="2024-01" db="EMBL/GenBank/DDBJ databases">
        <title>Uliginosibacterium soil sp. nov.</title>
        <authorList>
            <person name="Lv Y."/>
        </authorList>
    </citation>
    <scope>NUCLEOTIDE SEQUENCE [LARGE SCALE GENOMIC DNA]</scope>
    <source>
        <strain evidence="1 2">H3</strain>
    </source>
</reference>
<dbReference type="EMBL" id="JAYXHS010000002">
    <property type="protein sequence ID" value="MEC5386197.1"/>
    <property type="molecule type" value="Genomic_DNA"/>
</dbReference>
<comment type="caution">
    <text evidence="1">The sequence shown here is derived from an EMBL/GenBank/DDBJ whole genome shotgun (WGS) entry which is preliminary data.</text>
</comment>
<proteinExistence type="predicted"/>
<evidence type="ECO:0000313" key="1">
    <source>
        <dbReference type="EMBL" id="MEC5386197.1"/>
    </source>
</evidence>
<dbReference type="Proteomes" id="UP001331561">
    <property type="component" value="Unassembled WGS sequence"/>
</dbReference>
<evidence type="ECO:0008006" key="3">
    <source>
        <dbReference type="Google" id="ProtNLM"/>
    </source>
</evidence>